<evidence type="ECO:0000256" key="2">
    <source>
        <dbReference type="ARBA" id="ARBA00023002"/>
    </source>
</evidence>
<name>A0A552F474_MICAE</name>
<dbReference type="GO" id="GO:0016491">
    <property type="term" value="F:oxidoreductase activity"/>
    <property type="evidence" value="ECO:0007669"/>
    <property type="project" value="UniProtKB-KW"/>
</dbReference>
<evidence type="ECO:0000256" key="1">
    <source>
        <dbReference type="ARBA" id="ARBA00006484"/>
    </source>
</evidence>
<dbReference type="PANTHER" id="PTHR43669:SF3">
    <property type="entry name" value="ALCOHOL DEHYDROGENASE, PUTATIVE (AFU_ORTHOLOGUE AFUA_3G03445)-RELATED"/>
    <property type="match status" value="1"/>
</dbReference>
<sequence length="238" mass="25932">MAKLDGKIILIAGGAGNVGEGIVATFLEEGATVIVPSRRAEALDSLREFLVTFDSERFVGIVGNIGQLEGVEKVRDEILQRFGRLDGVLASLGGWWTGNKPLTEVSIETWNQYLESNLTSHFLLAHTFVPILTNQKSGTYTFLGGTAAEVPLPRVSPVGITAAGQLMMVRILIEETKGSGVRINEVIVQGMVRTRVMQSHSSPEWITPTEIGEFAVWLASDEAYMVNGSILHLNQRPR</sequence>
<dbReference type="Proteomes" id="UP000317708">
    <property type="component" value="Unassembled WGS sequence"/>
</dbReference>
<dbReference type="InterPro" id="IPR036291">
    <property type="entry name" value="NAD(P)-bd_dom_sf"/>
</dbReference>
<comment type="caution">
    <text evidence="3">The sequence shown here is derived from an EMBL/GenBank/DDBJ whole genome shotgun (WGS) entry which is preliminary data.</text>
</comment>
<reference evidence="3 4" key="1">
    <citation type="submission" date="2019-01" db="EMBL/GenBank/DDBJ databases">
        <title>Coherence of Microcystis species and biogeography revealed through population genomics.</title>
        <authorList>
            <person name="Perez-Carrascal O.M."/>
            <person name="Terrat Y."/>
            <person name="Giani A."/>
            <person name="Fortin N."/>
            <person name="Tromas N."/>
            <person name="Shapiro B.J."/>
        </authorList>
    </citation>
    <scope>NUCLEOTIDE SEQUENCE [LARGE SCALE GENOMIC DNA]</scope>
    <source>
        <strain evidence="3">Ma_MB_S_20031200_S102</strain>
    </source>
</reference>
<keyword evidence="2" id="KW-0560">Oxidoreductase</keyword>
<gene>
    <name evidence="3" type="ORF">EWV92_03170</name>
</gene>
<protein>
    <submittedName>
        <fullName evidence="3">SDR family oxidoreductase</fullName>
    </submittedName>
</protein>
<dbReference type="PANTHER" id="PTHR43669">
    <property type="entry name" value="5-KETO-D-GLUCONATE 5-REDUCTASE"/>
    <property type="match status" value="1"/>
</dbReference>
<dbReference type="CDD" id="cd05233">
    <property type="entry name" value="SDR_c"/>
    <property type="match status" value="1"/>
</dbReference>
<dbReference type="EMBL" id="SFBI01000035">
    <property type="protein sequence ID" value="TRU41522.1"/>
    <property type="molecule type" value="Genomic_DNA"/>
</dbReference>
<dbReference type="InterPro" id="IPR002347">
    <property type="entry name" value="SDR_fam"/>
</dbReference>
<evidence type="ECO:0000313" key="3">
    <source>
        <dbReference type="EMBL" id="TRU41522.1"/>
    </source>
</evidence>
<proteinExistence type="inferred from homology"/>
<dbReference type="AlphaFoldDB" id="A0A552F474"/>
<accession>A0A552F474</accession>
<dbReference type="Gene3D" id="3.40.50.720">
    <property type="entry name" value="NAD(P)-binding Rossmann-like Domain"/>
    <property type="match status" value="1"/>
</dbReference>
<dbReference type="Pfam" id="PF13561">
    <property type="entry name" value="adh_short_C2"/>
    <property type="match status" value="1"/>
</dbReference>
<dbReference type="SUPFAM" id="SSF51735">
    <property type="entry name" value="NAD(P)-binding Rossmann-fold domains"/>
    <property type="match status" value="1"/>
</dbReference>
<organism evidence="3 4">
    <name type="scientific">Microcystis aeruginosa Ma_MB_S_20031200_S102</name>
    <dbReference type="NCBI Taxonomy" id="2486254"/>
    <lineage>
        <taxon>Bacteria</taxon>
        <taxon>Bacillati</taxon>
        <taxon>Cyanobacteriota</taxon>
        <taxon>Cyanophyceae</taxon>
        <taxon>Oscillatoriophycideae</taxon>
        <taxon>Chroococcales</taxon>
        <taxon>Microcystaceae</taxon>
        <taxon>Microcystis</taxon>
    </lineage>
</organism>
<evidence type="ECO:0000313" key="4">
    <source>
        <dbReference type="Proteomes" id="UP000317708"/>
    </source>
</evidence>
<comment type="similarity">
    <text evidence="1">Belongs to the short-chain dehydrogenases/reductases (SDR) family.</text>
</comment>